<gene>
    <name evidence="3" type="ORF">DQ392_08615</name>
</gene>
<proteinExistence type="predicted"/>
<accession>A0A367EX77</accession>
<dbReference type="AlphaFoldDB" id="A0A367EX77"/>
<dbReference type="InterPro" id="IPR041657">
    <property type="entry name" value="HTH_17"/>
</dbReference>
<evidence type="ECO:0000259" key="2">
    <source>
        <dbReference type="Pfam" id="PF12728"/>
    </source>
</evidence>
<dbReference type="EMBL" id="QOIM01000026">
    <property type="protein sequence ID" value="RCG21760.1"/>
    <property type="molecule type" value="Genomic_DNA"/>
</dbReference>
<protein>
    <submittedName>
        <fullName evidence="3">DNA-binding protein</fullName>
    </submittedName>
</protein>
<evidence type="ECO:0000313" key="4">
    <source>
        <dbReference type="Proteomes" id="UP000253507"/>
    </source>
</evidence>
<keyword evidence="4" id="KW-1185">Reference proteome</keyword>
<dbReference type="Pfam" id="PF12728">
    <property type="entry name" value="HTH_17"/>
    <property type="match status" value="1"/>
</dbReference>
<comment type="caution">
    <text evidence="3">The sequence shown here is derived from an EMBL/GenBank/DDBJ whole genome shotgun (WGS) entry which is preliminary data.</text>
</comment>
<feature type="region of interest" description="Disordered" evidence="1">
    <location>
        <begin position="56"/>
        <end position="76"/>
    </location>
</feature>
<evidence type="ECO:0000313" key="3">
    <source>
        <dbReference type="EMBL" id="RCG21760.1"/>
    </source>
</evidence>
<dbReference type="Proteomes" id="UP000253507">
    <property type="component" value="Unassembled WGS sequence"/>
</dbReference>
<dbReference type="InterPro" id="IPR009061">
    <property type="entry name" value="DNA-bd_dom_put_sf"/>
</dbReference>
<organism evidence="3 4">
    <name type="scientific">Streptomyces reniochalinae</name>
    <dbReference type="NCBI Taxonomy" id="2250578"/>
    <lineage>
        <taxon>Bacteria</taxon>
        <taxon>Bacillati</taxon>
        <taxon>Actinomycetota</taxon>
        <taxon>Actinomycetes</taxon>
        <taxon>Kitasatosporales</taxon>
        <taxon>Streptomycetaceae</taxon>
        <taxon>Streptomyces</taxon>
    </lineage>
</organism>
<dbReference type="SUPFAM" id="SSF46955">
    <property type="entry name" value="Putative DNA-binding domain"/>
    <property type="match status" value="1"/>
</dbReference>
<keyword evidence="3" id="KW-0238">DNA-binding</keyword>
<dbReference type="OrthoDB" id="4292653at2"/>
<sequence>MAVPALVTASDAAHYTGRPVGTIWRWASEGRISRYGTGRGTRYDVMEMTPRTVDAFTGEVTPGEPPPLPDSAPRAA</sequence>
<feature type="domain" description="Helix-turn-helix" evidence="2">
    <location>
        <begin position="6"/>
        <end position="45"/>
    </location>
</feature>
<evidence type="ECO:0000256" key="1">
    <source>
        <dbReference type="SAM" id="MobiDB-lite"/>
    </source>
</evidence>
<dbReference type="GO" id="GO:0003677">
    <property type="term" value="F:DNA binding"/>
    <property type="evidence" value="ECO:0007669"/>
    <property type="project" value="UniProtKB-KW"/>
</dbReference>
<name>A0A367EX77_9ACTN</name>
<reference evidence="3 4" key="1">
    <citation type="submission" date="2018-06" db="EMBL/GenBank/DDBJ databases">
        <title>Streptomyces reniochalinae sp. nov. and Streptomyces diacarnus sp. nov. from marine sponges.</title>
        <authorList>
            <person name="Li L."/>
        </authorList>
    </citation>
    <scope>NUCLEOTIDE SEQUENCE [LARGE SCALE GENOMIC DNA]</scope>
    <source>
        <strain evidence="3 4">LHW50302</strain>
    </source>
</reference>